<gene>
    <name evidence="8" type="primary">xly_5</name>
    <name evidence="8" type="ORF">FF011L_30480</name>
</gene>
<dbReference type="SUPFAM" id="SSF51905">
    <property type="entry name" value="FAD/NAD(P)-binding domain"/>
    <property type="match status" value="1"/>
</dbReference>
<dbReference type="InterPro" id="IPR036188">
    <property type="entry name" value="FAD/NAD-bd_sf"/>
</dbReference>
<dbReference type="KEGG" id="rml:FF011L_30480"/>
<evidence type="ECO:0000256" key="3">
    <source>
        <dbReference type="ARBA" id="ARBA00023002"/>
    </source>
</evidence>
<dbReference type="EC" id="4.2.2.12" evidence="8"/>
<dbReference type="GO" id="GO:0047492">
    <property type="term" value="F:xanthan lyase activity"/>
    <property type="evidence" value="ECO:0007669"/>
    <property type="project" value="UniProtKB-EC"/>
</dbReference>
<evidence type="ECO:0000313" key="9">
    <source>
        <dbReference type="Proteomes" id="UP000320672"/>
    </source>
</evidence>
<keyword evidence="2" id="KW-0479">Metal-binding</keyword>
<dbReference type="PANTHER" id="PTHR43498">
    <property type="entry name" value="FERREDOXIN:COB-COM HETERODISULFIDE REDUCTASE SUBUNIT A"/>
    <property type="match status" value="1"/>
</dbReference>
<evidence type="ECO:0000256" key="6">
    <source>
        <dbReference type="SAM" id="SignalP"/>
    </source>
</evidence>
<name>A0A517MHC1_9BACT</name>
<keyword evidence="6" id="KW-0732">Signal</keyword>
<keyword evidence="3" id="KW-0560">Oxidoreductase</keyword>
<dbReference type="Proteomes" id="UP000320672">
    <property type="component" value="Chromosome"/>
</dbReference>
<reference evidence="8 9" key="1">
    <citation type="submission" date="2019-02" db="EMBL/GenBank/DDBJ databases">
        <title>Deep-cultivation of Planctomycetes and their phenomic and genomic characterization uncovers novel biology.</title>
        <authorList>
            <person name="Wiegand S."/>
            <person name="Jogler M."/>
            <person name="Boedeker C."/>
            <person name="Pinto D."/>
            <person name="Vollmers J."/>
            <person name="Rivas-Marin E."/>
            <person name="Kohn T."/>
            <person name="Peeters S.H."/>
            <person name="Heuer A."/>
            <person name="Rast P."/>
            <person name="Oberbeckmann S."/>
            <person name="Bunk B."/>
            <person name="Jeske O."/>
            <person name="Meyerdierks A."/>
            <person name="Storesund J.E."/>
            <person name="Kallscheuer N."/>
            <person name="Luecker S."/>
            <person name="Lage O.M."/>
            <person name="Pohl T."/>
            <person name="Merkel B.J."/>
            <person name="Hornburger P."/>
            <person name="Mueller R.-W."/>
            <person name="Bruemmer F."/>
            <person name="Labrenz M."/>
            <person name="Spormann A.M."/>
            <person name="Op den Camp H."/>
            <person name="Overmann J."/>
            <person name="Amann R."/>
            <person name="Jetten M.S.M."/>
            <person name="Mascher T."/>
            <person name="Medema M.H."/>
            <person name="Devos D.P."/>
            <person name="Kaster A.-K."/>
            <person name="Ovreas L."/>
            <person name="Rohde M."/>
            <person name="Galperin M.Y."/>
            <person name="Jogler C."/>
        </authorList>
    </citation>
    <scope>NUCLEOTIDE SEQUENCE [LARGE SCALE GENOMIC DNA]</scope>
    <source>
        <strain evidence="8 9">FF011L</strain>
    </source>
</reference>
<sequence length="714" mass="78296" precursor="true">MTYRTQVLKRAVWRMAFIVFFFSLALCDNDETAASEPHYYVPAEPAQAIRMDCDVAVYGGTPAGVTAAIQAAREGKSAILISFNQHVGGMTSGGLTATDLGRKDSIGGIALEFYNRIGKALDYSPGKAEALYREMLEEAGVKVYLGRALRSVEMQDRRLVSATFETNETVNAAVFVDSTYEGDLMAAANVSYRVGREPAAAYDESLGGQWQNVSWKDVYQFCRLPISPYVIADDPSSGLLPEIATEPAGRAGEGDFKVQAYNFRLQLSRDQDRVPFPKPSGYDAGRYALLARFLNFDERIDWRLNYTTAALTDGPVQMRQGDSNNAGSFSSDYVGGSNHWPDGTYKPDSIRELPPPRQGLPVPLHELYPLRERIFQDHVNYQQGLMYFLANDPQVPTALRERVNAWGLDSKEFVATGFWPHQLYVREGRRMVSDYVVTQADCESRRVVPDSVGLASYPMDSHFCQRVVVEEKGVITVRNEGGFGHGFPKPYPVSYRSIVPQKGECENLLVPVCLSSSHVAFGSIRMEPVYMILGQSAGTAAAMAISESSAVQDVDYSKLKQKLEQDGQRLVWNLRTVGKPAKPLPGLVTDVDVAKTTGAWTSGALVPVCGLSYLHDNNEGKGDKTVTFTVKAPAPGTYQVRLLYAPLGNRSSNTPVAVAVGDVVSEKTVNQRQATDNGSSLGNFRIDDSVTVTVSNRNTDGFVIVDGVQLLPKQ</sequence>
<dbReference type="PANTHER" id="PTHR43498:SF1">
    <property type="entry name" value="COB--COM HETERODISULFIDE REDUCTASE IRON-SULFUR SUBUNIT A"/>
    <property type="match status" value="1"/>
</dbReference>
<dbReference type="OrthoDB" id="287984at2"/>
<dbReference type="InterPro" id="IPR033803">
    <property type="entry name" value="CBD-like_Golvesin-Xly"/>
</dbReference>
<dbReference type="InterPro" id="IPR039650">
    <property type="entry name" value="HdrA-like"/>
</dbReference>
<evidence type="ECO:0000256" key="5">
    <source>
        <dbReference type="ARBA" id="ARBA00023014"/>
    </source>
</evidence>
<dbReference type="RefSeq" id="WP_145352286.1">
    <property type="nucleotide sequence ID" value="NZ_CP036262.1"/>
</dbReference>
<evidence type="ECO:0000256" key="1">
    <source>
        <dbReference type="ARBA" id="ARBA00022485"/>
    </source>
</evidence>
<feature type="chain" id="PRO_5022209637" evidence="6">
    <location>
        <begin position="26"/>
        <end position="714"/>
    </location>
</feature>
<protein>
    <submittedName>
        <fullName evidence="8">Xanthan lyase</fullName>
        <ecNumber evidence="8">4.2.2.12</ecNumber>
    </submittedName>
</protein>
<dbReference type="Pfam" id="PF12831">
    <property type="entry name" value="FAD_oxidored"/>
    <property type="match status" value="1"/>
</dbReference>
<dbReference type="GO" id="GO:0051539">
    <property type="term" value="F:4 iron, 4 sulfur cluster binding"/>
    <property type="evidence" value="ECO:0007669"/>
    <property type="project" value="UniProtKB-KW"/>
</dbReference>
<feature type="signal peptide" evidence="6">
    <location>
        <begin position="1"/>
        <end position="25"/>
    </location>
</feature>
<keyword evidence="1" id="KW-0004">4Fe-4S</keyword>
<organism evidence="8 9">
    <name type="scientific">Roseimaritima multifibrata</name>
    <dbReference type="NCBI Taxonomy" id="1930274"/>
    <lineage>
        <taxon>Bacteria</taxon>
        <taxon>Pseudomonadati</taxon>
        <taxon>Planctomycetota</taxon>
        <taxon>Planctomycetia</taxon>
        <taxon>Pirellulales</taxon>
        <taxon>Pirellulaceae</taxon>
        <taxon>Roseimaritima</taxon>
    </lineage>
</organism>
<evidence type="ECO:0000256" key="4">
    <source>
        <dbReference type="ARBA" id="ARBA00023004"/>
    </source>
</evidence>
<keyword evidence="9" id="KW-1185">Reference proteome</keyword>
<dbReference type="AlphaFoldDB" id="A0A517MHC1"/>
<keyword evidence="8" id="KW-0456">Lyase</keyword>
<dbReference type="Gene3D" id="3.50.50.60">
    <property type="entry name" value="FAD/NAD(P)-binding domain"/>
    <property type="match status" value="1"/>
</dbReference>
<keyword evidence="4" id="KW-0408">Iron</keyword>
<dbReference type="GO" id="GO:0046872">
    <property type="term" value="F:metal ion binding"/>
    <property type="evidence" value="ECO:0007669"/>
    <property type="project" value="UniProtKB-KW"/>
</dbReference>
<dbReference type="Pfam" id="PF25275">
    <property type="entry name" value="Golvesin_C"/>
    <property type="match status" value="1"/>
</dbReference>
<evidence type="ECO:0000256" key="2">
    <source>
        <dbReference type="ARBA" id="ARBA00022723"/>
    </source>
</evidence>
<keyword evidence="5" id="KW-0411">Iron-sulfur</keyword>
<proteinExistence type="predicted"/>
<feature type="domain" description="Golvesin/Xly CBD-like" evidence="7">
    <location>
        <begin position="591"/>
        <end position="710"/>
    </location>
</feature>
<evidence type="ECO:0000259" key="7">
    <source>
        <dbReference type="Pfam" id="PF25275"/>
    </source>
</evidence>
<dbReference type="GO" id="GO:0016491">
    <property type="term" value="F:oxidoreductase activity"/>
    <property type="evidence" value="ECO:0007669"/>
    <property type="project" value="UniProtKB-KW"/>
</dbReference>
<dbReference type="EMBL" id="CP036262">
    <property type="protein sequence ID" value="QDS94269.1"/>
    <property type="molecule type" value="Genomic_DNA"/>
</dbReference>
<evidence type="ECO:0000313" key="8">
    <source>
        <dbReference type="EMBL" id="QDS94269.1"/>
    </source>
</evidence>
<accession>A0A517MHC1</accession>